<feature type="domain" description="HTH lysR-type" evidence="6">
    <location>
        <begin position="1"/>
        <end position="58"/>
    </location>
</feature>
<dbReference type="InterPro" id="IPR036390">
    <property type="entry name" value="WH_DNA-bd_sf"/>
</dbReference>
<comment type="caution">
    <text evidence="7">The sequence shown here is derived from an EMBL/GenBank/DDBJ whole genome shotgun (WGS) entry which is preliminary data.</text>
</comment>
<dbReference type="CDD" id="cd08414">
    <property type="entry name" value="PBP2_LTTR_aromatics_like"/>
    <property type="match status" value="1"/>
</dbReference>
<evidence type="ECO:0000313" key="8">
    <source>
        <dbReference type="Proteomes" id="UP000325466"/>
    </source>
</evidence>
<organism evidence="7 8">
    <name type="scientific">Rhodococcus aetherivorans</name>
    <dbReference type="NCBI Taxonomy" id="191292"/>
    <lineage>
        <taxon>Bacteria</taxon>
        <taxon>Bacillati</taxon>
        <taxon>Actinomycetota</taxon>
        <taxon>Actinomycetes</taxon>
        <taxon>Mycobacteriales</taxon>
        <taxon>Nocardiaceae</taxon>
        <taxon>Rhodococcus</taxon>
    </lineage>
</organism>
<dbReference type="Gene3D" id="3.40.190.10">
    <property type="entry name" value="Periplasmic binding protein-like II"/>
    <property type="match status" value="2"/>
</dbReference>
<dbReference type="InterPro" id="IPR036388">
    <property type="entry name" value="WH-like_DNA-bd_sf"/>
</dbReference>
<evidence type="ECO:0000256" key="2">
    <source>
        <dbReference type="ARBA" id="ARBA00023015"/>
    </source>
</evidence>
<dbReference type="PANTHER" id="PTHR30346">
    <property type="entry name" value="TRANSCRIPTIONAL DUAL REGULATOR HCAR-RELATED"/>
    <property type="match status" value="1"/>
</dbReference>
<evidence type="ECO:0000256" key="5">
    <source>
        <dbReference type="ARBA" id="ARBA00023163"/>
    </source>
</evidence>
<dbReference type="PANTHER" id="PTHR30346:SF0">
    <property type="entry name" value="HCA OPERON TRANSCRIPTIONAL ACTIVATOR HCAR"/>
    <property type="match status" value="1"/>
</dbReference>
<name>A0ABQ0YHJ8_9NOCA</name>
<dbReference type="EMBL" id="BLAH01000038">
    <property type="protein sequence ID" value="GES36015.1"/>
    <property type="molecule type" value="Genomic_DNA"/>
</dbReference>
<dbReference type="PROSITE" id="PS50931">
    <property type="entry name" value="HTH_LYSR"/>
    <property type="match status" value="1"/>
</dbReference>
<evidence type="ECO:0000256" key="3">
    <source>
        <dbReference type="ARBA" id="ARBA00023125"/>
    </source>
</evidence>
<comment type="similarity">
    <text evidence="1">Belongs to the LysR transcriptional regulatory family.</text>
</comment>
<accession>A0ABQ0YHJ8</accession>
<keyword evidence="3" id="KW-0238">DNA-binding</keyword>
<keyword evidence="5" id="KW-0804">Transcription</keyword>
<gene>
    <name evidence="7" type="ORF">RAJCM14343_1264</name>
</gene>
<evidence type="ECO:0000259" key="6">
    <source>
        <dbReference type="PROSITE" id="PS50931"/>
    </source>
</evidence>
<protein>
    <submittedName>
        <fullName evidence="7">Transcriptional regulator, LysR family</fullName>
    </submittedName>
</protein>
<dbReference type="PRINTS" id="PR00039">
    <property type="entry name" value="HTHLYSR"/>
</dbReference>
<dbReference type="RefSeq" id="WP_029546901.1">
    <property type="nucleotide sequence ID" value="NZ_BAAAYP010000033.1"/>
</dbReference>
<dbReference type="SUPFAM" id="SSF53850">
    <property type="entry name" value="Periplasmic binding protein-like II"/>
    <property type="match status" value="1"/>
</dbReference>
<evidence type="ECO:0000256" key="4">
    <source>
        <dbReference type="ARBA" id="ARBA00023159"/>
    </source>
</evidence>
<dbReference type="Pfam" id="PF00126">
    <property type="entry name" value="HTH_1"/>
    <property type="match status" value="1"/>
</dbReference>
<keyword evidence="4" id="KW-0010">Activator</keyword>
<dbReference type="Gene3D" id="1.10.10.10">
    <property type="entry name" value="Winged helix-like DNA-binding domain superfamily/Winged helix DNA-binding domain"/>
    <property type="match status" value="1"/>
</dbReference>
<evidence type="ECO:0000313" key="7">
    <source>
        <dbReference type="EMBL" id="GES36015.1"/>
    </source>
</evidence>
<evidence type="ECO:0000256" key="1">
    <source>
        <dbReference type="ARBA" id="ARBA00009437"/>
    </source>
</evidence>
<proteinExistence type="inferred from homology"/>
<sequence length="307" mass="33003">MDLRQLQYLVAVAEEGSVRRAARRLYMAQPPLSQALLRLERDLGVELFTRTSRGVILTDAGRELVGRARDILHQVEDARSAVQATAPDDSATLRIGAVAGPLSAGELTRPILEAFRALHPDVTVRLRDTSFADQVDLVASGVIDVALVRCPVVHDDVDVIPIAAEPRALFVRSTHELASEQTLSVDDVIEYPMLGLDAPEWFSSFWQLDPERGHSLVDTQLPPVSTVQGIQLALAAAPLVVTGCATMARFAPSPLIRAIELPDASPSIIGVAYRRGDTRPVVRSFLEAAASAAAENIALLPNATSSV</sequence>
<reference evidence="7 8" key="1">
    <citation type="journal article" date="2018" name="Biodegradation">
        <title>1,4-Dioxane degradation characteristics of Rhodococcus aetherivorans JCM 14343.</title>
        <authorList>
            <person name="Inoue D."/>
            <person name="Tsunoda T."/>
            <person name="Yamamoto N."/>
            <person name="Ike M."/>
            <person name="Sei K."/>
        </authorList>
    </citation>
    <scope>NUCLEOTIDE SEQUENCE [LARGE SCALE GENOMIC DNA]</scope>
    <source>
        <strain evidence="7 8">JCM 14343</strain>
    </source>
</reference>
<keyword evidence="8" id="KW-1185">Reference proteome</keyword>
<dbReference type="Proteomes" id="UP000325466">
    <property type="component" value="Unassembled WGS sequence"/>
</dbReference>
<dbReference type="InterPro" id="IPR005119">
    <property type="entry name" value="LysR_subst-bd"/>
</dbReference>
<dbReference type="Pfam" id="PF03466">
    <property type="entry name" value="LysR_substrate"/>
    <property type="match status" value="1"/>
</dbReference>
<dbReference type="SUPFAM" id="SSF46785">
    <property type="entry name" value="Winged helix' DNA-binding domain"/>
    <property type="match status" value="1"/>
</dbReference>
<keyword evidence="2" id="KW-0805">Transcription regulation</keyword>
<dbReference type="InterPro" id="IPR000847">
    <property type="entry name" value="LysR_HTH_N"/>
</dbReference>